<dbReference type="Pfam" id="PF00501">
    <property type="entry name" value="AMP-binding"/>
    <property type="match status" value="1"/>
</dbReference>
<evidence type="ECO:0000256" key="3">
    <source>
        <dbReference type="SAM" id="MobiDB-lite"/>
    </source>
</evidence>
<dbReference type="PANTHER" id="PTHR45527:SF1">
    <property type="entry name" value="FATTY ACID SYNTHASE"/>
    <property type="match status" value="1"/>
</dbReference>
<dbReference type="SMART" id="SM00823">
    <property type="entry name" value="PKS_PP"/>
    <property type="match status" value="1"/>
</dbReference>
<dbReference type="Proteomes" id="UP001317259">
    <property type="component" value="Unassembled WGS sequence"/>
</dbReference>
<dbReference type="InterPro" id="IPR000801">
    <property type="entry name" value="Esterase-like"/>
</dbReference>
<dbReference type="RefSeq" id="WP_247815263.1">
    <property type="nucleotide sequence ID" value="NZ_JAKRKC020000001.1"/>
</dbReference>
<dbReference type="Pfam" id="PF00550">
    <property type="entry name" value="PP-binding"/>
    <property type="match status" value="1"/>
</dbReference>
<evidence type="ECO:0000259" key="4">
    <source>
        <dbReference type="PROSITE" id="PS50075"/>
    </source>
</evidence>
<name>A0ABT0FSY0_9ACTN</name>
<evidence type="ECO:0000313" key="6">
    <source>
        <dbReference type="Proteomes" id="UP001317259"/>
    </source>
</evidence>
<dbReference type="InterPro" id="IPR029058">
    <property type="entry name" value="AB_hydrolase_fold"/>
</dbReference>
<dbReference type="InterPro" id="IPR000873">
    <property type="entry name" value="AMP-dep_synth/lig_dom"/>
</dbReference>
<dbReference type="Gene3D" id="3.30.300.30">
    <property type="match status" value="1"/>
</dbReference>
<dbReference type="InterPro" id="IPR045851">
    <property type="entry name" value="AMP-bd_C_sf"/>
</dbReference>
<dbReference type="InterPro" id="IPR025110">
    <property type="entry name" value="AMP-bd_C"/>
</dbReference>
<evidence type="ECO:0000313" key="5">
    <source>
        <dbReference type="EMBL" id="MCK2215440.1"/>
    </source>
</evidence>
<dbReference type="InterPro" id="IPR010071">
    <property type="entry name" value="AA_adenyl_dom"/>
</dbReference>
<dbReference type="InterPro" id="IPR036736">
    <property type="entry name" value="ACP-like_sf"/>
</dbReference>
<dbReference type="EMBL" id="JAKRKC020000001">
    <property type="protein sequence ID" value="MCK2215440.1"/>
    <property type="molecule type" value="Genomic_DNA"/>
</dbReference>
<evidence type="ECO:0000256" key="1">
    <source>
        <dbReference type="ARBA" id="ARBA00022450"/>
    </source>
</evidence>
<dbReference type="Pfam" id="PF00756">
    <property type="entry name" value="Esterase"/>
    <property type="match status" value="1"/>
</dbReference>
<dbReference type="Gene3D" id="3.40.50.1820">
    <property type="entry name" value="alpha/beta hydrolase"/>
    <property type="match status" value="1"/>
</dbReference>
<feature type="region of interest" description="Disordered" evidence="3">
    <location>
        <begin position="231"/>
        <end position="252"/>
    </location>
</feature>
<keyword evidence="1" id="KW-0596">Phosphopantetheine</keyword>
<gene>
    <name evidence="5" type="ORF">MF672_016820</name>
</gene>
<dbReference type="Gene3D" id="2.30.38.10">
    <property type="entry name" value="Luciferase, Domain 3"/>
    <property type="match status" value="1"/>
</dbReference>
<dbReference type="PANTHER" id="PTHR45527">
    <property type="entry name" value="NONRIBOSOMAL PEPTIDE SYNTHETASE"/>
    <property type="match status" value="1"/>
</dbReference>
<reference evidence="5 6" key="1">
    <citation type="submission" date="2022-04" db="EMBL/GenBank/DDBJ databases">
        <title>Genome draft of Actinomadura sp. ATCC 31491.</title>
        <authorList>
            <person name="Shi X."/>
            <person name="Du Y."/>
        </authorList>
    </citation>
    <scope>NUCLEOTIDE SEQUENCE [LARGE SCALE GENOMIC DNA]</scope>
    <source>
        <strain evidence="5 6">ATCC 31491</strain>
    </source>
</reference>
<dbReference type="InterPro" id="IPR009081">
    <property type="entry name" value="PP-bd_ACP"/>
</dbReference>
<organism evidence="5 6">
    <name type="scientific">Actinomadura luzonensis</name>
    <dbReference type="NCBI Taxonomy" id="2805427"/>
    <lineage>
        <taxon>Bacteria</taxon>
        <taxon>Bacillati</taxon>
        <taxon>Actinomycetota</taxon>
        <taxon>Actinomycetes</taxon>
        <taxon>Streptosporangiales</taxon>
        <taxon>Thermomonosporaceae</taxon>
        <taxon>Actinomadura</taxon>
    </lineage>
</organism>
<dbReference type="SUPFAM" id="SSF53474">
    <property type="entry name" value="alpha/beta-Hydrolases"/>
    <property type="match status" value="1"/>
</dbReference>
<dbReference type="Gene3D" id="1.10.1200.10">
    <property type="entry name" value="ACP-like"/>
    <property type="match status" value="1"/>
</dbReference>
<protein>
    <submittedName>
        <fullName evidence="5">Amino acid adenylation domain-containing protein</fullName>
    </submittedName>
</protein>
<dbReference type="InterPro" id="IPR020806">
    <property type="entry name" value="PKS_PP-bd"/>
</dbReference>
<dbReference type="Gene3D" id="3.40.50.980">
    <property type="match status" value="2"/>
</dbReference>
<dbReference type="SUPFAM" id="SSF56801">
    <property type="entry name" value="Acetyl-CoA synthetase-like"/>
    <property type="match status" value="1"/>
</dbReference>
<feature type="domain" description="Carrier" evidence="4">
    <location>
        <begin position="505"/>
        <end position="579"/>
    </location>
</feature>
<keyword evidence="6" id="KW-1185">Reference proteome</keyword>
<feature type="compositionally biased region" description="Low complexity" evidence="3">
    <location>
        <begin position="231"/>
        <end position="245"/>
    </location>
</feature>
<dbReference type="NCBIfam" id="TIGR01733">
    <property type="entry name" value="AA-adenyl-dom"/>
    <property type="match status" value="1"/>
</dbReference>
<evidence type="ECO:0000256" key="2">
    <source>
        <dbReference type="ARBA" id="ARBA00022553"/>
    </source>
</evidence>
<dbReference type="PROSITE" id="PS50075">
    <property type="entry name" value="CARRIER"/>
    <property type="match status" value="1"/>
</dbReference>
<sequence length="817" mass="85952">MAGAGGPLTYGRLNARANRLARHLERRGAGPGRVVAVCLERTVETYVVLLAVLKTGAAYLPLDPAFPEERLRFLLADADAVLTIASPALRDRLPSGATPVLSVGEPDLSGEPDTDPPLAAGPEDLAYLISTSGSTGTPKAVAIPHRALSRLVAGAPGYLDVGPGTTFLQAGPLTFDVAVLEWTPLAHGGRVVVDDLGPLLGRLREVLREHRVSTLKLVSPQLDLLLDLPAQSPAQSPEQSPEQSPGQPPDDLAADLAGLRTLVVGGDVVNPKSFETARRLLPGCRVIASYGPTECTVLATVFQDWYWSGRVPIGHAIPYTRAYVLDRDLNPASVGMRGEIYLAGDGLARGYHGRPGLTAAAFVPDPAGPPGARMYRTGDVGRRLASGAIDFLGRADRQLKIRGYRVEASEVEHALLAEPGVSAAVVVRAELPTGPALVAYVVAGHPAEPAALRRSLAGRLPAYLVPDHVVPIPRLPLTANNKVDRAALPPVPVNAPRNGPGSGPAAVSGLEARVAEAWSAVLGRDVPVDGDFFDHGGHSLLVPRATAAVRRLLGREVPLGLMLRHRTPTGYARVLLDESSADLGAATREHRLERREWHGPGPAGGRRVDLFVSAGAAPARTLVVLDGSEFVDVMRLPALLDRLALDGDAPPVAAAFLSPRDWAGRRGELLADAYVDVLADELLPYLREWLGERAAPGRATVVGASLGAVTAIRAALRRPDRFAGAVALSGPLTEHRLGPAAPARRPGRFLLAAGREEADLLLDDGLSLVDATKRTGEDLTAQGHVVRCSYGDGGHTYAAWEAALPAAITWALSDLPA</sequence>
<comment type="caution">
    <text evidence="5">The sequence shown here is derived from an EMBL/GenBank/DDBJ whole genome shotgun (WGS) entry which is preliminary data.</text>
</comment>
<keyword evidence="2" id="KW-0597">Phosphoprotein</keyword>
<dbReference type="Pfam" id="PF13193">
    <property type="entry name" value="AMP-binding_C"/>
    <property type="match status" value="1"/>
</dbReference>
<accession>A0ABT0FSY0</accession>
<dbReference type="SUPFAM" id="SSF47336">
    <property type="entry name" value="ACP-like"/>
    <property type="match status" value="1"/>
</dbReference>
<proteinExistence type="predicted"/>